<evidence type="ECO:0000256" key="1">
    <source>
        <dbReference type="ARBA" id="ARBA00008522"/>
    </source>
</evidence>
<sequence>MRVLIDGDSFVKQAREIVIRAAIKGVICAHFVANHPISLPKREKNIFFYQVEAGSDKADDFIVEHAHDKDLVLTRDIILASRLLEKNVRVLNDRGYEFTQDNIREKLSERLIMLRARESGLYVPPVDSVYHKKDLANFANRLYNIINDSQKGLRESLECVMINSY</sequence>
<organism evidence="2 3">
    <name type="scientific">Entomospira entomophila</name>
    <dbReference type="NCBI Taxonomy" id="2719988"/>
    <lineage>
        <taxon>Bacteria</taxon>
        <taxon>Pseudomonadati</taxon>
        <taxon>Spirochaetota</taxon>
        <taxon>Spirochaetia</taxon>
        <taxon>Spirochaetales</taxon>
        <taxon>Spirochaetaceae</taxon>
        <taxon>Entomospira</taxon>
    </lineage>
</organism>
<gene>
    <name evidence="2" type="ORF">HCT14_02295</name>
</gene>
<name>A0A968GB15_9SPIO</name>
<dbReference type="AlphaFoldDB" id="A0A968GB15"/>
<dbReference type="RefSeq" id="WP_167699945.1">
    <property type="nucleotide sequence ID" value="NZ_CP118174.1"/>
</dbReference>
<keyword evidence="3" id="KW-1185">Reference proteome</keyword>
<protein>
    <submittedName>
        <fullName evidence="2">DUF188 domain-containing protein</fullName>
    </submittedName>
</protein>
<dbReference type="EMBL" id="JAATLJ010000001">
    <property type="protein sequence ID" value="NIZ40343.1"/>
    <property type="molecule type" value="Genomic_DNA"/>
</dbReference>
<evidence type="ECO:0000313" key="3">
    <source>
        <dbReference type="Proteomes" id="UP000711995"/>
    </source>
</evidence>
<accession>A0A968GB15</accession>
<reference evidence="2 3" key="1">
    <citation type="submission" date="2020-03" db="EMBL/GenBank/DDBJ databases">
        <title>Spirochaetal bacteria isolated from arthropods constitute a novel genus Entomospira genus novum within the order Spirochaetales.</title>
        <authorList>
            <person name="Grana-Miraglia L."/>
            <person name="Sikutova S."/>
            <person name="Fingerle V."/>
            <person name="Sing A."/>
            <person name="Castillo-Ramirez S."/>
            <person name="Margos G."/>
            <person name="Rudolf I."/>
        </authorList>
    </citation>
    <scope>NUCLEOTIDE SEQUENCE [LARGE SCALE GENOMIC DNA]</scope>
    <source>
        <strain evidence="2 3">BR193</strain>
    </source>
</reference>
<comment type="similarity">
    <text evidence="1">Belongs to the UPF0178 family.</text>
</comment>
<comment type="caution">
    <text evidence="2">The sequence shown here is derived from an EMBL/GenBank/DDBJ whole genome shotgun (WGS) entry which is preliminary data.</text>
</comment>
<evidence type="ECO:0000313" key="2">
    <source>
        <dbReference type="EMBL" id="NIZ40343.1"/>
    </source>
</evidence>
<dbReference type="Pfam" id="PF02639">
    <property type="entry name" value="DUF188"/>
    <property type="match status" value="1"/>
</dbReference>
<dbReference type="PANTHER" id="PTHR35146:SF1">
    <property type="entry name" value="UPF0178 PROTEIN YAII"/>
    <property type="match status" value="1"/>
</dbReference>
<dbReference type="Proteomes" id="UP000711995">
    <property type="component" value="Unassembled WGS sequence"/>
</dbReference>
<dbReference type="InterPro" id="IPR003791">
    <property type="entry name" value="UPF0178"/>
</dbReference>
<proteinExistence type="inferred from homology"/>
<dbReference type="PANTHER" id="PTHR35146">
    <property type="entry name" value="UPF0178 PROTEIN YAII"/>
    <property type="match status" value="1"/>
</dbReference>